<comment type="caution">
    <text evidence="3">The sequence shown here is derived from an EMBL/GenBank/DDBJ whole genome shotgun (WGS) entry which is preliminary data.</text>
</comment>
<accession>A0AAD7UXX0</accession>
<name>A0AAD7UXX0_9FUNG</name>
<dbReference type="AlphaFoldDB" id="A0AAD7UXX0"/>
<protein>
    <recommendedName>
        <fullName evidence="2">DUF4097 domain-containing protein</fullName>
    </recommendedName>
</protein>
<proteinExistence type="predicted"/>
<evidence type="ECO:0000313" key="4">
    <source>
        <dbReference type="Proteomes" id="UP001234581"/>
    </source>
</evidence>
<keyword evidence="4" id="KW-1185">Reference proteome</keyword>
<dbReference type="Proteomes" id="UP001234581">
    <property type="component" value="Unassembled WGS sequence"/>
</dbReference>
<feature type="domain" description="DUF4097" evidence="2">
    <location>
        <begin position="188"/>
        <end position="346"/>
    </location>
</feature>
<sequence length="394" mass="43437">MSKNYSQDIEAPLLGGGNTLTDDYRFQRYRRVAKASLWISVIALIFSFASFHRGVIVTTSNQADTTPAAAISTFELEELSYHRCVDPSITDTYTFTVPVDEYHGLITDEHLHHSVIHFEGGHASVRVNPDIKDIIVRYEIQYQFEEDKDHIRIESRDAENEQGVRHITFIVDDHDNDHHHRHCLVWDLIIELPTEDALEKLSIGVANHNVGLYDAFTFDRLSIGTANGNIQYHTQGVVASSSSLSTANGNIIVHGATSTTKSSFSTANGNVQAQFDRLEGDHASSTSSGNINFSAFAIGKESSEKDTVPTTISLSSSAGSIDATVPDSFHSKFTANTVLGKAIVRSEEHPEKVHFKSQGRFSKHGYYGDSENDIQDGNRISASTTVGHAFITYA</sequence>
<keyword evidence="1" id="KW-0812">Transmembrane</keyword>
<organism evidence="3 4">
    <name type="scientific">Lichtheimia ornata</name>
    <dbReference type="NCBI Taxonomy" id="688661"/>
    <lineage>
        <taxon>Eukaryota</taxon>
        <taxon>Fungi</taxon>
        <taxon>Fungi incertae sedis</taxon>
        <taxon>Mucoromycota</taxon>
        <taxon>Mucoromycotina</taxon>
        <taxon>Mucoromycetes</taxon>
        <taxon>Mucorales</taxon>
        <taxon>Lichtheimiaceae</taxon>
        <taxon>Lichtheimia</taxon>
    </lineage>
</organism>
<keyword evidence="1" id="KW-0472">Membrane</keyword>
<gene>
    <name evidence="3" type="ORF">O0I10_008798</name>
</gene>
<dbReference type="Pfam" id="PF13349">
    <property type="entry name" value="DUF4097"/>
    <property type="match status" value="1"/>
</dbReference>
<reference evidence="3 4" key="1">
    <citation type="submission" date="2023-03" db="EMBL/GenBank/DDBJ databases">
        <title>Genome sequence of Lichtheimia ornata CBS 291.66.</title>
        <authorList>
            <person name="Mohabir J.T."/>
            <person name="Shea T.P."/>
            <person name="Kurbessoian T."/>
            <person name="Berby B."/>
            <person name="Fontaine J."/>
            <person name="Livny J."/>
            <person name="Gnirke A."/>
            <person name="Stajich J.E."/>
            <person name="Cuomo C.A."/>
        </authorList>
    </citation>
    <scope>NUCLEOTIDE SEQUENCE [LARGE SCALE GENOMIC DNA]</scope>
    <source>
        <strain evidence="3">CBS 291.66</strain>
    </source>
</reference>
<evidence type="ECO:0000259" key="2">
    <source>
        <dbReference type="Pfam" id="PF13349"/>
    </source>
</evidence>
<evidence type="ECO:0000313" key="3">
    <source>
        <dbReference type="EMBL" id="KAJ8655512.1"/>
    </source>
</evidence>
<dbReference type="RefSeq" id="XP_058340425.1">
    <property type="nucleotide sequence ID" value="XM_058488799.1"/>
</dbReference>
<keyword evidence="1" id="KW-1133">Transmembrane helix</keyword>
<feature type="transmembrane region" description="Helical" evidence="1">
    <location>
        <begin position="35"/>
        <end position="52"/>
    </location>
</feature>
<dbReference type="GeneID" id="83216205"/>
<dbReference type="EMBL" id="JARTCD010000048">
    <property type="protein sequence ID" value="KAJ8655512.1"/>
    <property type="molecule type" value="Genomic_DNA"/>
</dbReference>
<dbReference type="InterPro" id="IPR025164">
    <property type="entry name" value="Toastrack_DUF4097"/>
</dbReference>
<evidence type="ECO:0000256" key="1">
    <source>
        <dbReference type="SAM" id="Phobius"/>
    </source>
</evidence>